<gene>
    <name evidence="2" type="ORF">PIGHUM_00029</name>
</gene>
<evidence type="ECO:0000313" key="3">
    <source>
        <dbReference type="Proteomes" id="UP000277294"/>
    </source>
</evidence>
<organism evidence="2 3">
    <name type="scientific">Pigmentiphaga humi</name>
    <dbReference type="NCBI Taxonomy" id="2478468"/>
    <lineage>
        <taxon>Bacteria</taxon>
        <taxon>Pseudomonadati</taxon>
        <taxon>Pseudomonadota</taxon>
        <taxon>Betaproteobacteria</taxon>
        <taxon>Burkholderiales</taxon>
        <taxon>Alcaligenaceae</taxon>
        <taxon>Pigmentiphaga</taxon>
    </lineage>
</organism>
<reference evidence="2 3" key="1">
    <citation type="submission" date="2018-10" db="EMBL/GenBank/DDBJ databases">
        <authorList>
            <person name="Criscuolo A."/>
        </authorList>
    </citation>
    <scope>NUCLEOTIDE SEQUENCE [LARGE SCALE GENOMIC DNA]</scope>
    <source>
        <strain evidence="2">DnA1</strain>
    </source>
</reference>
<protein>
    <submittedName>
        <fullName evidence="2">Uncharacterized protein</fullName>
    </submittedName>
</protein>
<dbReference type="RefSeq" id="WP_124077220.1">
    <property type="nucleotide sequence ID" value="NZ_UWPJ01000004.1"/>
</dbReference>
<name>A0A3P4AVD3_9BURK</name>
<proteinExistence type="predicted"/>
<keyword evidence="3" id="KW-1185">Reference proteome</keyword>
<feature type="transmembrane region" description="Helical" evidence="1">
    <location>
        <begin position="34"/>
        <end position="51"/>
    </location>
</feature>
<dbReference type="EMBL" id="UWPJ01000004">
    <property type="protein sequence ID" value="VCU67983.1"/>
    <property type="molecule type" value="Genomic_DNA"/>
</dbReference>
<dbReference type="AlphaFoldDB" id="A0A3P4AVD3"/>
<evidence type="ECO:0000256" key="1">
    <source>
        <dbReference type="SAM" id="Phobius"/>
    </source>
</evidence>
<keyword evidence="1" id="KW-1133">Transmembrane helix</keyword>
<evidence type="ECO:0000313" key="2">
    <source>
        <dbReference type="EMBL" id="VCU67983.1"/>
    </source>
</evidence>
<dbReference type="Proteomes" id="UP000277294">
    <property type="component" value="Unassembled WGS sequence"/>
</dbReference>
<accession>A0A3P4AVD3</accession>
<feature type="transmembrane region" description="Helical" evidence="1">
    <location>
        <begin position="12"/>
        <end position="28"/>
    </location>
</feature>
<sequence length="71" mass="7597">MNARMPLRRRFAEPFLIAVLTIAGLAGAMVGEGLVKAVGVAGVAIPLLAMLRHGARARRRPPPPIEEENND</sequence>
<keyword evidence="1" id="KW-0472">Membrane</keyword>
<keyword evidence="1" id="KW-0812">Transmembrane</keyword>